<feature type="chain" id="PRO_5040955439" description="Outer membrane protein beta-barrel domain-containing protein" evidence="2">
    <location>
        <begin position="20"/>
        <end position="234"/>
    </location>
</feature>
<accession>A0A9X2XS28</accession>
<dbReference type="AlphaFoldDB" id="A0A9X2XS28"/>
<sequence>MKINLCFLLFLLPGFSLHAQYSFASFTDNNPTYFQNDQVLIPERPPYAKLYQRNYGAIIGIQKGKATSFEFGGEAHWRKLSLLKPHITGATANIEYDFRDHVIGYKAGMWMKRGRVNLTYGGNLVYFTDFNGKSRYGAGPSVGFRLLGFHLVNGVNFLAGDKDLKANTLYVTLRYYFPIENKFTWDKKTQKKKEREKKQRIKAREKKRKEREKRREENPSLLDRIKKPFQKSES</sequence>
<proteinExistence type="predicted"/>
<keyword evidence="4" id="KW-1185">Reference proteome</keyword>
<dbReference type="RefSeq" id="WP_279295211.1">
    <property type="nucleotide sequence ID" value="NZ_JAOTIF010000001.1"/>
</dbReference>
<name>A0A9X2XS28_9BACT</name>
<reference evidence="3" key="2">
    <citation type="submission" date="2023-04" db="EMBL/GenBank/DDBJ databases">
        <title>Paracnuella aquatica gen. nov., sp. nov., a member of the family Chitinophagaceae isolated from a hot spring.</title>
        <authorList>
            <person name="Wang C."/>
        </authorList>
    </citation>
    <scope>NUCLEOTIDE SEQUENCE</scope>
    <source>
        <strain evidence="3">LB-8</strain>
    </source>
</reference>
<evidence type="ECO:0000256" key="1">
    <source>
        <dbReference type="SAM" id="MobiDB-lite"/>
    </source>
</evidence>
<evidence type="ECO:0008006" key="5">
    <source>
        <dbReference type="Google" id="ProtNLM"/>
    </source>
</evidence>
<feature type="compositionally biased region" description="Basic residues" evidence="1">
    <location>
        <begin position="189"/>
        <end position="212"/>
    </location>
</feature>
<protein>
    <recommendedName>
        <fullName evidence="5">Outer membrane protein beta-barrel domain-containing protein</fullName>
    </recommendedName>
</protein>
<dbReference type="EMBL" id="JAOTIF010000001">
    <property type="protein sequence ID" value="MCU7547766.1"/>
    <property type="molecule type" value="Genomic_DNA"/>
</dbReference>
<organism evidence="3 4">
    <name type="scientific">Paraflavisolibacter caeni</name>
    <dbReference type="NCBI Taxonomy" id="2982496"/>
    <lineage>
        <taxon>Bacteria</taxon>
        <taxon>Pseudomonadati</taxon>
        <taxon>Bacteroidota</taxon>
        <taxon>Chitinophagia</taxon>
        <taxon>Chitinophagales</taxon>
        <taxon>Chitinophagaceae</taxon>
        <taxon>Paraflavisolibacter</taxon>
    </lineage>
</organism>
<gene>
    <name evidence="3" type="ORF">OCK74_01510</name>
</gene>
<feature type="region of interest" description="Disordered" evidence="1">
    <location>
        <begin position="188"/>
        <end position="234"/>
    </location>
</feature>
<evidence type="ECO:0000313" key="3">
    <source>
        <dbReference type="EMBL" id="MCU7547766.1"/>
    </source>
</evidence>
<reference evidence="3" key="1">
    <citation type="submission" date="2022-09" db="EMBL/GenBank/DDBJ databases">
        <authorList>
            <person name="Yuan C."/>
            <person name="Ke Z."/>
        </authorList>
    </citation>
    <scope>NUCLEOTIDE SEQUENCE</scope>
    <source>
        <strain evidence="3">LB-8</strain>
    </source>
</reference>
<evidence type="ECO:0000256" key="2">
    <source>
        <dbReference type="SAM" id="SignalP"/>
    </source>
</evidence>
<keyword evidence="2" id="KW-0732">Signal</keyword>
<feature type="compositionally biased region" description="Basic and acidic residues" evidence="1">
    <location>
        <begin position="213"/>
        <end position="234"/>
    </location>
</feature>
<feature type="signal peptide" evidence="2">
    <location>
        <begin position="1"/>
        <end position="19"/>
    </location>
</feature>
<dbReference type="Proteomes" id="UP001155483">
    <property type="component" value="Unassembled WGS sequence"/>
</dbReference>
<evidence type="ECO:0000313" key="4">
    <source>
        <dbReference type="Proteomes" id="UP001155483"/>
    </source>
</evidence>
<comment type="caution">
    <text evidence="3">The sequence shown here is derived from an EMBL/GenBank/DDBJ whole genome shotgun (WGS) entry which is preliminary data.</text>
</comment>